<comment type="caution">
    <text evidence="2">The sequence shown here is derived from an EMBL/GenBank/DDBJ whole genome shotgun (WGS) entry which is preliminary data.</text>
</comment>
<accession>A0A7L0DIP9</accession>
<dbReference type="EMBL" id="VXAI01000566">
    <property type="protein sequence ID" value="NXJ71276.1"/>
    <property type="molecule type" value="Genomic_DNA"/>
</dbReference>
<protein>
    <submittedName>
        <fullName evidence="2">EPIPL protein</fullName>
    </submittedName>
</protein>
<proteinExistence type="predicted"/>
<sequence length="125" mass="14030">LIAAKTSDKDTVSPAGEKDDHSTKEEGWEKALKTTVIDMEVGEFQGHKVSVWDLLHSKYIPKENRKELLELYQAGELTLEQVKMVVRTIVTKAEAAKSEELASEHSPRAESPVTEAENIQLLEDR</sequence>
<reference evidence="2 3" key="1">
    <citation type="submission" date="2019-09" db="EMBL/GenBank/DDBJ databases">
        <title>Bird 10,000 Genomes (B10K) Project - Family phase.</title>
        <authorList>
            <person name="Zhang G."/>
        </authorList>
    </citation>
    <scope>NUCLEOTIDE SEQUENCE [LARGE SCALE GENOMIC DNA]</scope>
    <source>
        <strain evidence="2">B10K-DU-006-20</strain>
        <tissue evidence="2">Mixed tissue sample</tissue>
    </source>
</reference>
<keyword evidence="3" id="KW-1185">Reference proteome</keyword>
<feature type="compositionally biased region" description="Basic and acidic residues" evidence="1">
    <location>
        <begin position="96"/>
        <end position="108"/>
    </location>
</feature>
<feature type="non-terminal residue" evidence="2">
    <location>
        <position position="1"/>
    </location>
</feature>
<organism evidence="2 3">
    <name type="scientific">Rostratula benghalensis</name>
    <name type="common">greater painted-snipe</name>
    <dbReference type="NCBI Taxonomy" id="118793"/>
    <lineage>
        <taxon>Eukaryota</taxon>
        <taxon>Metazoa</taxon>
        <taxon>Chordata</taxon>
        <taxon>Craniata</taxon>
        <taxon>Vertebrata</taxon>
        <taxon>Euteleostomi</taxon>
        <taxon>Archelosauria</taxon>
        <taxon>Archosauria</taxon>
        <taxon>Dinosauria</taxon>
        <taxon>Saurischia</taxon>
        <taxon>Theropoda</taxon>
        <taxon>Coelurosauria</taxon>
        <taxon>Aves</taxon>
        <taxon>Neognathae</taxon>
        <taxon>Neoaves</taxon>
        <taxon>Charadriiformes</taxon>
        <taxon>Rostratulidae</taxon>
        <taxon>Rostratula</taxon>
    </lineage>
</organism>
<evidence type="ECO:0000256" key="1">
    <source>
        <dbReference type="SAM" id="MobiDB-lite"/>
    </source>
</evidence>
<name>A0A7L0DIP9_9CHAR</name>
<feature type="region of interest" description="Disordered" evidence="1">
    <location>
        <begin position="96"/>
        <end position="125"/>
    </location>
</feature>
<feature type="non-terminal residue" evidence="2">
    <location>
        <position position="125"/>
    </location>
</feature>
<feature type="region of interest" description="Disordered" evidence="1">
    <location>
        <begin position="1"/>
        <end position="27"/>
    </location>
</feature>
<dbReference type="Proteomes" id="UP000545435">
    <property type="component" value="Unassembled WGS sequence"/>
</dbReference>
<evidence type="ECO:0000313" key="3">
    <source>
        <dbReference type="Proteomes" id="UP000545435"/>
    </source>
</evidence>
<evidence type="ECO:0000313" key="2">
    <source>
        <dbReference type="EMBL" id="NXJ71276.1"/>
    </source>
</evidence>
<dbReference type="AlphaFoldDB" id="A0A7L0DIP9"/>
<gene>
    <name evidence="2" type="primary">Eppk1_0</name>
    <name evidence="2" type="ORF">ROSBEN_R15352</name>
</gene>